<keyword evidence="1" id="KW-1133">Transmembrane helix</keyword>
<dbReference type="EMBL" id="CP039396">
    <property type="protein sequence ID" value="QCD43477.1"/>
    <property type="molecule type" value="Genomic_DNA"/>
</dbReference>
<name>A0A4P7W5V7_9BACT</name>
<feature type="transmembrane region" description="Helical" evidence="1">
    <location>
        <begin position="9"/>
        <end position="28"/>
    </location>
</feature>
<keyword evidence="1" id="KW-0472">Membrane</keyword>
<organism evidence="2 3">
    <name type="scientific">Duncaniella dubosii</name>
    <dbReference type="NCBI Taxonomy" id="2518971"/>
    <lineage>
        <taxon>Bacteria</taxon>
        <taxon>Pseudomonadati</taxon>
        <taxon>Bacteroidota</taxon>
        <taxon>Bacteroidia</taxon>
        <taxon>Bacteroidales</taxon>
        <taxon>Muribaculaceae</taxon>
        <taxon>Duncaniella</taxon>
    </lineage>
</organism>
<keyword evidence="1" id="KW-0812">Transmembrane</keyword>
<sequence>MQIQRIQTVYIFLAMVAMAIFLIVPYGAVHDLTAQPAVSEKLYTMYEYGLLIPVAATIILLIVDIFLYRNIALQRKVLTISLLLTLCCIAVVCFILFKQAGSEGLDADFSVWDILLPIAVAFEILGLGAIKRDIKLLNSYNRLR</sequence>
<keyword evidence="3" id="KW-1185">Reference proteome</keyword>
<feature type="transmembrane region" description="Helical" evidence="1">
    <location>
        <begin position="109"/>
        <end position="130"/>
    </location>
</feature>
<dbReference type="InterPro" id="IPR025635">
    <property type="entry name" value="DUF4293"/>
</dbReference>
<dbReference type="RefSeq" id="WP_123615029.1">
    <property type="nucleotide sequence ID" value="NZ_CAXHQF010000020.1"/>
</dbReference>
<reference evidence="3" key="1">
    <citation type="submission" date="2019-02" db="EMBL/GenBank/DDBJ databases">
        <title>Isolation and identification of novel species under the genus Muribaculum.</title>
        <authorList>
            <person name="Miyake S."/>
            <person name="Ding Y."/>
            <person name="Low A."/>
            <person name="Soh M."/>
            <person name="Seedorf H."/>
        </authorList>
    </citation>
    <scope>NUCLEOTIDE SEQUENCE [LARGE SCALE GENOMIC DNA]</scope>
    <source>
        <strain evidence="3">H5</strain>
    </source>
</reference>
<feature type="transmembrane region" description="Helical" evidence="1">
    <location>
        <begin position="48"/>
        <end position="68"/>
    </location>
</feature>
<accession>A0A4P7W5V7</accession>
<evidence type="ECO:0000313" key="2">
    <source>
        <dbReference type="EMBL" id="QCD43477.1"/>
    </source>
</evidence>
<proteinExistence type="predicted"/>
<feature type="transmembrane region" description="Helical" evidence="1">
    <location>
        <begin position="77"/>
        <end position="97"/>
    </location>
</feature>
<dbReference type="KEGG" id="ddb:E7747_15170"/>
<evidence type="ECO:0000313" key="3">
    <source>
        <dbReference type="Proteomes" id="UP000297149"/>
    </source>
</evidence>
<dbReference type="Pfam" id="PF14126">
    <property type="entry name" value="DUF4293"/>
    <property type="match status" value="1"/>
</dbReference>
<protein>
    <submittedName>
        <fullName evidence="2">DUF4293 family protein</fullName>
    </submittedName>
</protein>
<gene>
    <name evidence="2" type="ORF">E7747_15170</name>
</gene>
<evidence type="ECO:0000256" key="1">
    <source>
        <dbReference type="SAM" id="Phobius"/>
    </source>
</evidence>
<dbReference type="Proteomes" id="UP000297149">
    <property type="component" value="Chromosome"/>
</dbReference>
<dbReference type="AlphaFoldDB" id="A0A4P7W5V7"/>